<keyword evidence="4 5" id="KW-0472">Membrane</keyword>
<dbReference type="InterPro" id="IPR035952">
    <property type="entry name" value="Rhomboid-like_sf"/>
</dbReference>
<dbReference type="GO" id="GO:0016020">
    <property type="term" value="C:membrane"/>
    <property type="evidence" value="ECO:0007669"/>
    <property type="project" value="UniProtKB-SubCell"/>
</dbReference>
<dbReference type="GeneID" id="80884196"/>
<feature type="transmembrane region" description="Helical" evidence="5">
    <location>
        <begin position="256"/>
        <end position="276"/>
    </location>
</feature>
<proteinExistence type="predicted"/>
<reference evidence="6" key="1">
    <citation type="submission" date="2023-03" db="EMBL/GenBank/DDBJ databases">
        <title>Near-Complete genome sequence of Lipomyces tetrasporous NRRL Y-64009, an oleaginous yeast capable of growing on lignocellulosic hydrolysates.</title>
        <authorList>
            <consortium name="Lawrence Berkeley National Laboratory"/>
            <person name="Jagtap S.S."/>
            <person name="Liu J.-J."/>
            <person name="Walukiewicz H.E."/>
            <person name="Pangilinan J."/>
            <person name="Lipzen A."/>
            <person name="Ahrendt S."/>
            <person name="Koriabine M."/>
            <person name="Cobaugh K."/>
            <person name="Salamov A."/>
            <person name="Yoshinaga Y."/>
            <person name="Ng V."/>
            <person name="Daum C."/>
            <person name="Grigoriev I.V."/>
            <person name="Slininger P.J."/>
            <person name="Dien B.S."/>
            <person name="Jin Y.-S."/>
            <person name="Rao C.V."/>
        </authorList>
    </citation>
    <scope>NUCLEOTIDE SEQUENCE</scope>
    <source>
        <strain evidence="6">NRRL Y-64009</strain>
    </source>
</reference>
<feature type="transmembrane region" description="Helical" evidence="5">
    <location>
        <begin position="161"/>
        <end position="182"/>
    </location>
</feature>
<dbReference type="RefSeq" id="XP_056047496.1">
    <property type="nucleotide sequence ID" value="XM_056189030.1"/>
</dbReference>
<comment type="caution">
    <text evidence="6">The sequence shown here is derived from an EMBL/GenBank/DDBJ whole genome shotgun (WGS) entry which is preliminary data.</text>
</comment>
<feature type="transmembrane region" description="Helical" evidence="5">
    <location>
        <begin position="430"/>
        <end position="451"/>
    </location>
</feature>
<keyword evidence="2 5" id="KW-0812">Transmembrane</keyword>
<evidence type="ECO:0000256" key="5">
    <source>
        <dbReference type="SAM" id="Phobius"/>
    </source>
</evidence>
<dbReference type="Gene3D" id="1.20.1540.10">
    <property type="entry name" value="Rhomboid-like"/>
    <property type="match status" value="1"/>
</dbReference>
<comment type="subcellular location">
    <subcellularLocation>
        <location evidence="1">Membrane</location>
        <topology evidence="1">Multi-pass membrane protein</topology>
    </subcellularLocation>
</comment>
<dbReference type="SUPFAM" id="SSF144091">
    <property type="entry name" value="Rhomboid-like"/>
    <property type="match status" value="1"/>
</dbReference>
<evidence type="ECO:0000256" key="2">
    <source>
        <dbReference type="ARBA" id="ARBA00022692"/>
    </source>
</evidence>
<keyword evidence="3 5" id="KW-1133">Transmembrane helix</keyword>
<gene>
    <name evidence="6" type="ORF">POJ06DRAFT_264875</name>
</gene>
<keyword evidence="7" id="KW-1185">Reference proteome</keyword>
<evidence type="ECO:0000256" key="3">
    <source>
        <dbReference type="ARBA" id="ARBA00022989"/>
    </source>
</evidence>
<name>A0AAD7R034_9ASCO</name>
<dbReference type="Proteomes" id="UP001217417">
    <property type="component" value="Unassembled WGS sequence"/>
</dbReference>
<evidence type="ECO:0000256" key="1">
    <source>
        <dbReference type="ARBA" id="ARBA00004141"/>
    </source>
</evidence>
<dbReference type="AlphaFoldDB" id="A0AAD7R034"/>
<feature type="transmembrane region" description="Helical" evidence="5">
    <location>
        <begin position="82"/>
        <end position="101"/>
    </location>
</feature>
<dbReference type="EMBL" id="JARPMG010000001">
    <property type="protein sequence ID" value="KAJ8104046.1"/>
    <property type="molecule type" value="Genomic_DNA"/>
</dbReference>
<evidence type="ECO:0000313" key="7">
    <source>
        <dbReference type="Proteomes" id="UP001217417"/>
    </source>
</evidence>
<feature type="transmembrane region" description="Helical" evidence="5">
    <location>
        <begin position="283"/>
        <end position="306"/>
    </location>
</feature>
<evidence type="ECO:0000256" key="4">
    <source>
        <dbReference type="ARBA" id="ARBA00023136"/>
    </source>
</evidence>
<organism evidence="6 7">
    <name type="scientific">Lipomyces tetrasporus</name>
    <dbReference type="NCBI Taxonomy" id="54092"/>
    <lineage>
        <taxon>Eukaryota</taxon>
        <taxon>Fungi</taxon>
        <taxon>Dikarya</taxon>
        <taxon>Ascomycota</taxon>
        <taxon>Saccharomycotina</taxon>
        <taxon>Lipomycetes</taxon>
        <taxon>Lipomycetales</taxon>
        <taxon>Lipomycetaceae</taxon>
        <taxon>Lipomyces</taxon>
    </lineage>
</organism>
<accession>A0AAD7R034</accession>
<protein>
    <submittedName>
        <fullName evidence="6">Uncharacterized protein</fullName>
    </submittedName>
</protein>
<evidence type="ECO:0000313" key="6">
    <source>
        <dbReference type="EMBL" id="KAJ8104046.1"/>
    </source>
</evidence>
<sequence>MRSNRYASERNMMEYPRPSSTLRLSTAPSLSQVSGRLGLARRYLSYYGSSRDDEFLNWRSLNLTTNANEATDGTGSRLDGTAWLILPQLAACALLAVYVYASDVFVWPSEPRTYKDMLLAYMNPEKGDTPSPWVVYTTARDALFQIAGQRTTPGPKVIENAIVITLDWPVLLIVGLCFGVFIGKRYGPRYLRQLLVRYGYVRPDVYVLSNGKRRYDAPYISFLLHGLSHRNWRHLFFMTALFGTLAVNVAKLTTSWNVLALFGGGTIFSGMMSMVMGPLFTRVPIATCGLGGAVAALVGFLVIFSYNKDVLKIIHAEILRLLSPRSRQETPREAIPVIEGPSREQRAHMIKNIAAKMQDAASENEDVLLSDGKITIALVNKSPIVKDGTEEYSPLAEMLPQHRASTDLPPDKLYFQITAAPPIKPPIPDLSTLMMMVGGVAFAMISLAGAVSRRVPSGKSFSLDFPGFLGGLLWGGLAGYETRGKVQNANILVIAMPRPIARDHMVLNPKLAPHLSSKYTIK</sequence>